<protein>
    <submittedName>
        <fullName evidence="2">Ankyrin repeat domain-containing 12</fullName>
    </submittedName>
</protein>
<dbReference type="AlphaFoldDB" id="A0A7D9EEF5"/>
<evidence type="ECO:0000313" key="2">
    <source>
        <dbReference type="EMBL" id="CAB4007637.1"/>
    </source>
</evidence>
<comment type="caution">
    <text evidence="2">The sequence shown here is derived from an EMBL/GenBank/DDBJ whole genome shotgun (WGS) entry which is preliminary data.</text>
</comment>
<evidence type="ECO:0000313" key="3">
    <source>
        <dbReference type="Proteomes" id="UP001152795"/>
    </source>
</evidence>
<accession>A0A7D9EEF5</accession>
<sequence>MGPGGFIYVVQQVMKRPKLIDAAFGDKKFQNQNLNRIDEAVRDGCMAYGLAAVQEFRNSDMFPSKKALEQWEKEHGNHHDLLLSSFKKWIQQQNSMVTFQYHSQMFTLFGPLRELYLSSVKLCHGVKREAAWMVMLPLFAQLQKRNYWTEAFVHIVNVTAAWPYAIRKILERNCSLISANLDTITKIRNTFAGHEAFNVHPTTSHTEEDPFPDQRKGMWFCLKEQFFNPPDNTNSIRALTNQGEVKGKVSMTLLNVYEKGKVKVAENFERKMFMNFHVKPNDTDSDVSDDEADANTVVG</sequence>
<dbReference type="Proteomes" id="UP001152795">
    <property type="component" value="Unassembled WGS sequence"/>
</dbReference>
<feature type="region of interest" description="Disordered" evidence="1">
    <location>
        <begin position="279"/>
        <end position="299"/>
    </location>
</feature>
<dbReference type="EMBL" id="CACRXK020005860">
    <property type="protein sequence ID" value="CAB4007637.1"/>
    <property type="molecule type" value="Genomic_DNA"/>
</dbReference>
<organism evidence="2 3">
    <name type="scientific">Paramuricea clavata</name>
    <name type="common">Red gorgonian</name>
    <name type="synonym">Violescent sea-whip</name>
    <dbReference type="NCBI Taxonomy" id="317549"/>
    <lineage>
        <taxon>Eukaryota</taxon>
        <taxon>Metazoa</taxon>
        <taxon>Cnidaria</taxon>
        <taxon>Anthozoa</taxon>
        <taxon>Octocorallia</taxon>
        <taxon>Malacalcyonacea</taxon>
        <taxon>Plexauridae</taxon>
        <taxon>Paramuricea</taxon>
    </lineage>
</organism>
<evidence type="ECO:0000256" key="1">
    <source>
        <dbReference type="SAM" id="MobiDB-lite"/>
    </source>
</evidence>
<dbReference type="OrthoDB" id="5987001at2759"/>
<proteinExistence type="predicted"/>
<keyword evidence="3" id="KW-1185">Reference proteome</keyword>
<feature type="compositionally biased region" description="Acidic residues" evidence="1">
    <location>
        <begin position="283"/>
        <end position="293"/>
    </location>
</feature>
<name>A0A7D9EEF5_PARCT</name>
<gene>
    <name evidence="2" type="ORF">PACLA_8A018769</name>
</gene>
<reference evidence="2" key="1">
    <citation type="submission" date="2020-04" db="EMBL/GenBank/DDBJ databases">
        <authorList>
            <person name="Alioto T."/>
            <person name="Alioto T."/>
            <person name="Gomez Garrido J."/>
        </authorList>
    </citation>
    <scope>NUCLEOTIDE SEQUENCE</scope>
    <source>
        <strain evidence="2">A484AB</strain>
    </source>
</reference>